<dbReference type="AlphaFoldDB" id="A0A7V0N122"/>
<dbReference type="InterPro" id="IPR052026">
    <property type="entry name" value="ExeA_AAA_ATPase_DNA-bind"/>
</dbReference>
<evidence type="ECO:0000313" key="1">
    <source>
        <dbReference type="EMBL" id="HDN85386.1"/>
    </source>
</evidence>
<dbReference type="PANTHER" id="PTHR35894">
    <property type="entry name" value="GENERAL SECRETION PATHWAY PROTEIN A-RELATED"/>
    <property type="match status" value="1"/>
</dbReference>
<sequence length="58" mass="6622">MYLNFYGLKEKPFQILPDPRYFFLSSKHKSALSYLEYGLLNNVGFIVITGEIGTGKTT</sequence>
<dbReference type="Proteomes" id="UP000885660">
    <property type="component" value="Unassembled WGS sequence"/>
</dbReference>
<name>A0A7V0N122_UNCAE</name>
<comment type="caution">
    <text evidence="1">The sequence shown here is derived from an EMBL/GenBank/DDBJ whole genome shotgun (WGS) entry which is preliminary data.</text>
</comment>
<dbReference type="EMBL" id="DRBC01000392">
    <property type="protein sequence ID" value="HDN85386.1"/>
    <property type="molecule type" value="Genomic_DNA"/>
</dbReference>
<accession>A0A7V0N122</accession>
<dbReference type="PANTHER" id="PTHR35894:SF1">
    <property type="entry name" value="PHOSPHORIBULOKINASE _ URIDINE KINASE FAMILY"/>
    <property type="match status" value="1"/>
</dbReference>
<feature type="non-terminal residue" evidence="1">
    <location>
        <position position="58"/>
    </location>
</feature>
<gene>
    <name evidence="1" type="ORF">ENG47_06505</name>
</gene>
<dbReference type="SUPFAM" id="SSF52540">
    <property type="entry name" value="P-loop containing nucleoside triphosphate hydrolases"/>
    <property type="match status" value="1"/>
</dbReference>
<organism evidence="1">
    <name type="scientific">Aerophobetes bacterium</name>
    <dbReference type="NCBI Taxonomy" id="2030807"/>
    <lineage>
        <taxon>Bacteria</taxon>
        <taxon>Candidatus Aerophobota</taxon>
    </lineage>
</organism>
<proteinExistence type="predicted"/>
<dbReference type="InterPro" id="IPR027417">
    <property type="entry name" value="P-loop_NTPase"/>
</dbReference>
<protein>
    <submittedName>
        <fullName evidence="1">General secretion pathway protein GspA</fullName>
    </submittedName>
</protein>
<reference evidence="1" key="1">
    <citation type="journal article" date="2020" name="mSystems">
        <title>Genome- and Community-Level Interaction Insights into Carbon Utilization and Element Cycling Functions of Hydrothermarchaeota in Hydrothermal Sediment.</title>
        <authorList>
            <person name="Zhou Z."/>
            <person name="Liu Y."/>
            <person name="Xu W."/>
            <person name="Pan J."/>
            <person name="Luo Z.H."/>
            <person name="Li M."/>
        </authorList>
    </citation>
    <scope>NUCLEOTIDE SEQUENCE [LARGE SCALE GENOMIC DNA]</scope>
    <source>
        <strain evidence="1">HyVt-219</strain>
    </source>
</reference>